<dbReference type="Proteomes" id="UP001501581">
    <property type="component" value="Unassembled WGS sequence"/>
</dbReference>
<organism evidence="1 2">
    <name type="scientific">Nocardioides dubius</name>
    <dbReference type="NCBI Taxonomy" id="317019"/>
    <lineage>
        <taxon>Bacteria</taxon>
        <taxon>Bacillati</taxon>
        <taxon>Actinomycetota</taxon>
        <taxon>Actinomycetes</taxon>
        <taxon>Propionibacteriales</taxon>
        <taxon>Nocardioidaceae</taxon>
        <taxon>Nocardioides</taxon>
    </lineage>
</organism>
<dbReference type="PANTHER" id="PTHR43459:SF1">
    <property type="entry name" value="EG:BACN32G11.4 PROTEIN"/>
    <property type="match status" value="1"/>
</dbReference>
<reference evidence="1 2" key="1">
    <citation type="journal article" date="2019" name="Int. J. Syst. Evol. Microbiol.">
        <title>The Global Catalogue of Microorganisms (GCM) 10K type strain sequencing project: providing services to taxonomists for standard genome sequencing and annotation.</title>
        <authorList>
            <consortium name="The Broad Institute Genomics Platform"/>
            <consortium name="The Broad Institute Genome Sequencing Center for Infectious Disease"/>
            <person name="Wu L."/>
            <person name="Ma J."/>
        </authorList>
    </citation>
    <scope>NUCLEOTIDE SEQUENCE [LARGE SCALE GENOMIC DNA]</scope>
    <source>
        <strain evidence="1 2">JCM 13008</strain>
    </source>
</reference>
<dbReference type="SUPFAM" id="SSF52096">
    <property type="entry name" value="ClpP/crotonase"/>
    <property type="match status" value="1"/>
</dbReference>
<dbReference type="CDD" id="cd06558">
    <property type="entry name" value="crotonase-like"/>
    <property type="match status" value="1"/>
</dbReference>
<dbReference type="PANTHER" id="PTHR43459">
    <property type="entry name" value="ENOYL-COA HYDRATASE"/>
    <property type="match status" value="1"/>
</dbReference>
<proteinExistence type="predicted"/>
<keyword evidence="2" id="KW-1185">Reference proteome</keyword>
<comment type="caution">
    <text evidence="1">The sequence shown here is derived from an EMBL/GenBank/DDBJ whole genome shotgun (WGS) entry which is preliminary data.</text>
</comment>
<dbReference type="InterPro" id="IPR001753">
    <property type="entry name" value="Enoyl-CoA_hydra/iso"/>
</dbReference>
<accession>A0ABN1TY70</accession>
<name>A0ABN1TY70_9ACTN</name>
<dbReference type="Pfam" id="PF00378">
    <property type="entry name" value="ECH_1"/>
    <property type="match status" value="1"/>
</dbReference>
<protein>
    <submittedName>
        <fullName evidence="1">Enoyl-CoA hydratase</fullName>
    </submittedName>
</protein>
<dbReference type="InterPro" id="IPR029045">
    <property type="entry name" value="ClpP/crotonase-like_dom_sf"/>
</dbReference>
<dbReference type="EMBL" id="BAAALG010000011">
    <property type="protein sequence ID" value="GAA1108595.1"/>
    <property type="molecule type" value="Genomic_DNA"/>
</dbReference>
<dbReference type="RefSeq" id="WP_343995731.1">
    <property type="nucleotide sequence ID" value="NZ_BAAALG010000011.1"/>
</dbReference>
<evidence type="ECO:0000313" key="2">
    <source>
        <dbReference type="Proteomes" id="UP001501581"/>
    </source>
</evidence>
<evidence type="ECO:0000313" key="1">
    <source>
        <dbReference type="EMBL" id="GAA1108595.1"/>
    </source>
</evidence>
<gene>
    <name evidence="1" type="ORF">GCM10009668_31060</name>
</gene>
<sequence length="257" mass="26879">MSAEPRIETTFADGVATLRLVNPEFKNAITQQMAADMVAFCEQVRTDASIGAVVVEGAGGYFCSGADTRDLAAIAADPVAPDSVRRLNAVYQAFVSLGSLPVPTIGLVEGGAVGAGMNLLLALDVVVVTPEAVLDSGFLARRIHPGGGHFTLLGRSLSYQQAMAMGVLGQRVDGTEAVRIGLALQAVPAGELAEVARRLTKHAAKDPELTRRTKESATLELTNPGLSWAAAIEVERGAQMWSLGRKGSAAWGTKPRD</sequence>
<dbReference type="Gene3D" id="3.90.226.10">
    <property type="entry name" value="2-enoyl-CoA Hydratase, Chain A, domain 1"/>
    <property type="match status" value="1"/>
</dbReference>